<feature type="region of interest" description="Disordered" evidence="1">
    <location>
        <begin position="1"/>
        <end position="22"/>
    </location>
</feature>
<protein>
    <recommendedName>
        <fullName evidence="2">Alpha-L-rhamnosidase C-terminal domain-containing protein</fullName>
    </recommendedName>
</protein>
<dbReference type="Gene3D" id="2.60.420.10">
    <property type="entry name" value="Maltose phosphorylase, domain 3"/>
    <property type="match status" value="1"/>
</dbReference>
<keyword evidence="4" id="KW-1185">Reference proteome</keyword>
<dbReference type="Pfam" id="PF17390">
    <property type="entry name" value="Bac_rhamnosid_C"/>
    <property type="match status" value="1"/>
</dbReference>
<evidence type="ECO:0000313" key="4">
    <source>
        <dbReference type="Proteomes" id="UP000238413"/>
    </source>
</evidence>
<sequence>MSSVSGKAKKLSITAPSKQVPVRAADGRMPACLQRCPNNAGYRTITVRPDARTGVDWARTSIRTMRGRASVDWARSGDRLRLTVEVPVGAKAEVHVPAAQRHNTAAPHGAEFVRSEPGQVVYRVPHGTWEFAAMAESG</sequence>
<reference evidence="3 4" key="1">
    <citation type="submission" date="2018-02" db="EMBL/GenBank/DDBJ databases">
        <title>Complete genome sequence of Streptomyces dengpaensis, the producer of angucyclines.</title>
        <authorList>
            <person name="Yumei L."/>
        </authorList>
    </citation>
    <scope>NUCLEOTIDE SEQUENCE [LARGE SCALE GENOMIC DNA]</scope>
    <source>
        <strain evidence="3 4">XZHG99</strain>
    </source>
</reference>
<evidence type="ECO:0000256" key="1">
    <source>
        <dbReference type="SAM" id="MobiDB-lite"/>
    </source>
</evidence>
<dbReference type="InterPro" id="IPR016007">
    <property type="entry name" value="Alpha_rhamnosid"/>
</dbReference>
<evidence type="ECO:0000259" key="2">
    <source>
        <dbReference type="Pfam" id="PF17390"/>
    </source>
</evidence>
<dbReference type="RefSeq" id="WP_099506248.1">
    <property type="nucleotide sequence ID" value="NZ_CP026652.1"/>
</dbReference>
<dbReference type="PANTHER" id="PTHR33307:SF6">
    <property type="entry name" value="ALPHA-RHAMNOSIDASE (EUROFUNG)-RELATED"/>
    <property type="match status" value="1"/>
</dbReference>
<organism evidence="3 4">
    <name type="scientific">Streptomyces dengpaensis</name>
    <dbReference type="NCBI Taxonomy" id="2049881"/>
    <lineage>
        <taxon>Bacteria</taxon>
        <taxon>Bacillati</taxon>
        <taxon>Actinomycetota</taxon>
        <taxon>Actinomycetes</taxon>
        <taxon>Kitasatosporales</taxon>
        <taxon>Streptomycetaceae</taxon>
        <taxon>Streptomyces</taxon>
    </lineage>
</organism>
<dbReference type="PANTHER" id="PTHR33307">
    <property type="entry name" value="ALPHA-RHAMNOSIDASE (EUROFUNG)"/>
    <property type="match status" value="1"/>
</dbReference>
<dbReference type="EMBL" id="CP026652">
    <property type="protein sequence ID" value="AVH60685.1"/>
    <property type="molecule type" value="Genomic_DNA"/>
</dbReference>
<dbReference type="Proteomes" id="UP000238413">
    <property type="component" value="Chromosome"/>
</dbReference>
<feature type="domain" description="Alpha-L-rhamnosidase C-terminal" evidence="2">
    <location>
        <begin position="37"/>
        <end position="109"/>
    </location>
</feature>
<evidence type="ECO:0000313" key="3">
    <source>
        <dbReference type="EMBL" id="AVH60685.1"/>
    </source>
</evidence>
<dbReference type="InterPro" id="IPR035398">
    <property type="entry name" value="Bac_rhamnosid_C"/>
</dbReference>
<gene>
    <name evidence="3" type="ORF">C4B68_38550</name>
</gene>
<name>A0ABN5IC25_9ACTN</name>
<accession>A0ABN5IC25</accession>
<proteinExistence type="predicted"/>